<dbReference type="Pfam" id="PF00919">
    <property type="entry name" value="UPF0004"/>
    <property type="match status" value="1"/>
</dbReference>
<dbReference type="PANTHER" id="PTHR11918">
    <property type="entry name" value="RADICAL SAM PROTEINS"/>
    <property type="match status" value="1"/>
</dbReference>
<dbReference type="EMBL" id="JADGJD010001228">
    <property type="protein sequence ID" value="KAJ3045463.1"/>
    <property type="molecule type" value="Genomic_DNA"/>
</dbReference>
<sequence length="494" mass="55189">MMGKREACDDPANLEDIEELHISQDPDSAYARKSLRTVAVKSFRRRKTDSDQPEDFPSPLSADPNFFLPGRASVFVKTWGCSHNNSDGEYMAGLLAAAGYTVLLEDSKKDTADLWLLNSCTVKGPSEQTFVNDIKRGTDRGKKVVVAGCVPQGNPKGDAWKGLSVIGVQQIDQVVEVVEETLKGNSVRMLKEAKVIGEDGSKKKAGGTRLDLPKVRRNPYIEIIPINTGCLNQCTYCKTKHARGDLGSYPPSEIVSRVEQVLDEGVQEIWLTSEDTGAYGHDINTTIVSLLDSIISAMTSHPNQTAMLRVGMTNPPYILKHLHDIARILSHERVYSFLHVPVQAGSNRVLSDMRRAYTREDFKRVVDVLRSEVEGGITVATDVICGFPTETEEDFEETLELLREYEFSVLHISQFYPRPGTPAARLPRLPTHETKRRSRLATQLFESYEKNSHLIGSIQKVLVTDRSSDGKFYVGHNKLYQQVLVEADEKYMGR</sequence>
<dbReference type="NCBIfam" id="TIGR00089">
    <property type="entry name" value="MiaB/RimO family radical SAM methylthiotransferase"/>
    <property type="match status" value="1"/>
</dbReference>
<protein>
    <recommendedName>
        <fullName evidence="5">Threonylcarbamoyladenosine tRNA methylthiotransferase</fullName>
        <ecNumber evidence="4">2.8.4.5</ecNumber>
    </recommendedName>
    <alternativeName>
        <fullName evidence="13">tRNA-t(6)A37 methylthiotransferase</fullName>
    </alternativeName>
</protein>
<keyword evidence="19" id="KW-1185">Reference proteome</keyword>
<proteinExistence type="inferred from homology"/>
<evidence type="ECO:0000256" key="9">
    <source>
        <dbReference type="ARBA" id="ARBA00022694"/>
    </source>
</evidence>
<dbReference type="GO" id="GO:0046872">
    <property type="term" value="F:metal ion binding"/>
    <property type="evidence" value="ECO:0007669"/>
    <property type="project" value="UniProtKB-KW"/>
</dbReference>
<dbReference type="SUPFAM" id="SSF102114">
    <property type="entry name" value="Radical SAM enzymes"/>
    <property type="match status" value="1"/>
</dbReference>
<feature type="non-terminal residue" evidence="18">
    <location>
        <position position="494"/>
    </location>
</feature>
<feature type="domain" description="MTTase N-terminal" evidence="16">
    <location>
        <begin position="72"/>
        <end position="183"/>
    </location>
</feature>
<evidence type="ECO:0000256" key="11">
    <source>
        <dbReference type="ARBA" id="ARBA00023004"/>
    </source>
</evidence>
<dbReference type="Pfam" id="PF04055">
    <property type="entry name" value="Radical_SAM"/>
    <property type="match status" value="1"/>
</dbReference>
<reference evidence="18" key="1">
    <citation type="submission" date="2020-05" db="EMBL/GenBank/DDBJ databases">
        <title>Phylogenomic resolution of chytrid fungi.</title>
        <authorList>
            <person name="Stajich J.E."/>
            <person name="Amses K."/>
            <person name="Simmons R."/>
            <person name="Seto K."/>
            <person name="Myers J."/>
            <person name="Bonds A."/>
            <person name="Quandt C.A."/>
            <person name="Barry K."/>
            <person name="Liu P."/>
            <person name="Grigoriev I."/>
            <person name="Longcore J.E."/>
            <person name="James T.Y."/>
        </authorList>
    </citation>
    <scope>NUCLEOTIDE SEQUENCE</scope>
    <source>
        <strain evidence="18">JEL0318</strain>
    </source>
</reference>
<dbReference type="FunFam" id="3.80.30.20:FF:000002">
    <property type="entry name" value="threonylcarbamoyladenosine tRNA methylthiotransferase isoform X2"/>
    <property type="match status" value="1"/>
</dbReference>
<evidence type="ECO:0000256" key="3">
    <source>
        <dbReference type="ARBA" id="ARBA00008616"/>
    </source>
</evidence>
<evidence type="ECO:0000256" key="7">
    <source>
        <dbReference type="ARBA" id="ARBA00022679"/>
    </source>
</evidence>
<dbReference type="InterPro" id="IPR038135">
    <property type="entry name" value="Methylthiotransferase_N_sf"/>
</dbReference>
<evidence type="ECO:0000256" key="8">
    <source>
        <dbReference type="ARBA" id="ARBA00022691"/>
    </source>
</evidence>
<evidence type="ECO:0000256" key="10">
    <source>
        <dbReference type="ARBA" id="ARBA00022723"/>
    </source>
</evidence>
<name>A0AAD5S4N2_9FUNG</name>
<evidence type="ECO:0000256" key="2">
    <source>
        <dbReference type="ARBA" id="ARBA00002399"/>
    </source>
</evidence>
<evidence type="ECO:0000313" key="18">
    <source>
        <dbReference type="EMBL" id="KAJ3045463.1"/>
    </source>
</evidence>
<comment type="function">
    <text evidence="2">Catalyzes the methylthiolation of N6-threonylcarbamoyladenosine (t(6)A), leading to the formation of 2-methylthio-N6-threonylcarbamoyladenosine (ms(2)t(6)A) at position 37 in tRNAs that read codons beginning with adenine.</text>
</comment>
<keyword evidence="9" id="KW-0819">tRNA processing</keyword>
<dbReference type="GO" id="GO:0051539">
    <property type="term" value="F:4 iron, 4 sulfur cluster binding"/>
    <property type="evidence" value="ECO:0007669"/>
    <property type="project" value="UniProtKB-KW"/>
</dbReference>
<evidence type="ECO:0000256" key="4">
    <source>
        <dbReference type="ARBA" id="ARBA00013273"/>
    </source>
</evidence>
<comment type="cofactor">
    <cofactor evidence="1">
        <name>[4Fe-4S] cluster</name>
        <dbReference type="ChEBI" id="CHEBI:49883"/>
    </cofactor>
</comment>
<dbReference type="Gene3D" id="3.40.50.12160">
    <property type="entry name" value="Methylthiotransferase, N-terminal domain"/>
    <property type="match status" value="1"/>
</dbReference>
<dbReference type="InterPro" id="IPR020612">
    <property type="entry name" value="Methylthiotransferase_CS"/>
</dbReference>
<evidence type="ECO:0000256" key="1">
    <source>
        <dbReference type="ARBA" id="ARBA00001966"/>
    </source>
</evidence>
<evidence type="ECO:0000313" key="19">
    <source>
        <dbReference type="Proteomes" id="UP001212841"/>
    </source>
</evidence>
<gene>
    <name evidence="18" type="ORF">HK097_001194</name>
</gene>
<keyword evidence="8" id="KW-0949">S-adenosyl-L-methionine</keyword>
<dbReference type="InterPro" id="IPR006466">
    <property type="entry name" value="MiaB-like_arc_euk"/>
</dbReference>
<comment type="similarity">
    <text evidence="3">Belongs to the methylthiotransferase family. CDKAL1 subfamily.</text>
</comment>
<dbReference type="PROSITE" id="PS51918">
    <property type="entry name" value="RADICAL_SAM"/>
    <property type="match status" value="1"/>
</dbReference>
<dbReference type="SMART" id="SM00729">
    <property type="entry name" value="Elp3"/>
    <property type="match status" value="1"/>
</dbReference>
<evidence type="ECO:0000256" key="5">
    <source>
        <dbReference type="ARBA" id="ARBA00018810"/>
    </source>
</evidence>
<dbReference type="InterPro" id="IPR005839">
    <property type="entry name" value="Methylthiotransferase"/>
</dbReference>
<evidence type="ECO:0000259" key="16">
    <source>
        <dbReference type="PROSITE" id="PS51449"/>
    </source>
</evidence>
<dbReference type="InterPro" id="IPR058240">
    <property type="entry name" value="rSAM_sf"/>
</dbReference>
<dbReference type="SFLD" id="SFLDG01082">
    <property type="entry name" value="B12-binding_domain_containing"/>
    <property type="match status" value="1"/>
</dbReference>
<comment type="catalytic activity">
    <reaction evidence="14">
        <text>N(6)-L-threonylcarbamoyladenosine(37) in tRNA + (sulfur carrier)-SH + AH2 + 2 S-adenosyl-L-methionine = 2-methylsulfanyl-N(6)-L-threonylcarbamoyladenosine(37) in tRNA + (sulfur carrier)-H + 5'-deoxyadenosine + L-methionine + A + S-adenosyl-L-homocysteine + 2 H(+)</text>
        <dbReference type="Rhea" id="RHEA:37075"/>
        <dbReference type="Rhea" id="RHEA-COMP:10163"/>
        <dbReference type="Rhea" id="RHEA-COMP:11092"/>
        <dbReference type="Rhea" id="RHEA-COMP:14737"/>
        <dbReference type="Rhea" id="RHEA-COMP:14739"/>
        <dbReference type="ChEBI" id="CHEBI:13193"/>
        <dbReference type="ChEBI" id="CHEBI:15378"/>
        <dbReference type="ChEBI" id="CHEBI:17319"/>
        <dbReference type="ChEBI" id="CHEBI:17499"/>
        <dbReference type="ChEBI" id="CHEBI:29917"/>
        <dbReference type="ChEBI" id="CHEBI:57844"/>
        <dbReference type="ChEBI" id="CHEBI:57856"/>
        <dbReference type="ChEBI" id="CHEBI:59789"/>
        <dbReference type="ChEBI" id="CHEBI:64428"/>
        <dbReference type="ChEBI" id="CHEBI:74418"/>
        <dbReference type="ChEBI" id="CHEBI:74420"/>
        <dbReference type="EC" id="2.8.4.5"/>
    </reaction>
</comment>
<keyword evidence="6" id="KW-0004">4Fe-4S</keyword>
<dbReference type="InterPro" id="IPR013848">
    <property type="entry name" value="Methylthiotransferase_N"/>
</dbReference>
<dbReference type="SFLD" id="SFLDS00029">
    <property type="entry name" value="Radical_SAM"/>
    <property type="match status" value="1"/>
</dbReference>
<evidence type="ECO:0000256" key="6">
    <source>
        <dbReference type="ARBA" id="ARBA00022485"/>
    </source>
</evidence>
<dbReference type="InterPro" id="IPR023404">
    <property type="entry name" value="rSAM_horseshoe"/>
</dbReference>
<dbReference type="GO" id="GO:0005783">
    <property type="term" value="C:endoplasmic reticulum"/>
    <property type="evidence" value="ECO:0007669"/>
    <property type="project" value="TreeGrafter"/>
</dbReference>
<comment type="caution">
    <text evidence="18">The sequence shown here is derived from an EMBL/GenBank/DDBJ whole genome shotgun (WGS) entry which is preliminary data.</text>
</comment>
<dbReference type="PROSITE" id="PS01278">
    <property type="entry name" value="MTTASE_RADICAL"/>
    <property type="match status" value="1"/>
</dbReference>
<dbReference type="InterPro" id="IPR006638">
    <property type="entry name" value="Elp3/MiaA/NifB-like_rSAM"/>
</dbReference>
<feature type="region of interest" description="Disordered" evidence="15">
    <location>
        <begin position="42"/>
        <end position="62"/>
    </location>
</feature>
<accession>A0AAD5S4N2</accession>
<dbReference type="Gene3D" id="3.80.30.20">
    <property type="entry name" value="tm_1862 like domain"/>
    <property type="match status" value="1"/>
</dbReference>
<feature type="domain" description="Radical SAM core" evidence="17">
    <location>
        <begin position="216"/>
        <end position="451"/>
    </location>
</feature>
<dbReference type="PROSITE" id="PS51449">
    <property type="entry name" value="MTTASE_N"/>
    <property type="match status" value="1"/>
</dbReference>
<keyword evidence="7" id="KW-0808">Transferase</keyword>
<dbReference type="NCBIfam" id="TIGR01578">
    <property type="entry name" value="MiaB-like-B"/>
    <property type="match status" value="1"/>
</dbReference>
<keyword evidence="11" id="KW-0408">Iron</keyword>
<dbReference type="InterPro" id="IPR007197">
    <property type="entry name" value="rSAM"/>
</dbReference>
<dbReference type="Proteomes" id="UP001212841">
    <property type="component" value="Unassembled WGS sequence"/>
</dbReference>
<keyword evidence="10" id="KW-0479">Metal-binding</keyword>
<organism evidence="18 19">
    <name type="scientific">Rhizophlyctis rosea</name>
    <dbReference type="NCBI Taxonomy" id="64517"/>
    <lineage>
        <taxon>Eukaryota</taxon>
        <taxon>Fungi</taxon>
        <taxon>Fungi incertae sedis</taxon>
        <taxon>Chytridiomycota</taxon>
        <taxon>Chytridiomycota incertae sedis</taxon>
        <taxon>Chytridiomycetes</taxon>
        <taxon>Rhizophlyctidales</taxon>
        <taxon>Rhizophlyctidaceae</taxon>
        <taxon>Rhizophlyctis</taxon>
    </lineage>
</organism>
<dbReference type="AlphaFoldDB" id="A0AAD5S4N2"/>
<dbReference type="EC" id="2.8.4.5" evidence="4"/>
<evidence type="ECO:0000256" key="14">
    <source>
        <dbReference type="ARBA" id="ARBA00051661"/>
    </source>
</evidence>
<keyword evidence="12" id="KW-0411">Iron-sulfur</keyword>
<evidence type="ECO:0000256" key="12">
    <source>
        <dbReference type="ARBA" id="ARBA00023014"/>
    </source>
</evidence>
<evidence type="ECO:0000259" key="17">
    <source>
        <dbReference type="PROSITE" id="PS51918"/>
    </source>
</evidence>
<dbReference type="GO" id="GO:0035598">
    <property type="term" value="F:tRNA (N(6)-L-threonylcarbamoyladenosine(37)-C(2))-methylthiotransferase activity"/>
    <property type="evidence" value="ECO:0007669"/>
    <property type="project" value="UniProtKB-EC"/>
</dbReference>
<evidence type="ECO:0000256" key="13">
    <source>
        <dbReference type="ARBA" id="ARBA00031213"/>
    </source>
</evidence>
<dbReference type="FunFam" id="3.40.50.12160:FF:000009">
    <property type="entry name" value="threonylcarbamoyladenosine tRNA methylthiotransferase"/>
    <property type="match status" value="1"/>
</dbReference>
<dbReference type="PANTHER" id="PTHR11918:SF45">
    <property type="entry name" value="THREONYLCARBAMOYLADENOSINE TRNA METHYLTHIOTRANSFERASE"/>
    <property type="match status" value="1"/>
</dbReference>
<evidence type="ECO:0000256" key="15">
    <source>
        <dbReference type="SAM" id="MobiDB-lite"/>
    </source>
</evidence>